<name>A0A6A7BL84_9PLEO</name>
<keyword evidence="4" id="KW-1185">Reference proteome</keyword>
<feature type="region of interest" description="Disordered" evidence="1">
    <location>
        <begin position="397"/>
        <end position="442"/>
    </location>
</feature>
<keyword evidence="2" id="KW-0472">Membrane</keyword>
<sequence length="442" mass="48770">MGFGSSGGNEFFNSWALWQKMTFVLAAGIFVTIILGFMKVAYNRYRLRKYSKVDKGKQAQTPEMLEAQPVTQVTTETKDEVPFGIRAIQSGIEIEGVYISRSNTPVGSSRNSVINSSQLELPKSALLSSRDSSRAPSSFDRAVSAEHLPSYHSRASSPGRGSASNATPKCSNCNNYVLRNSAALQNLEGSRSAQMSGPPSPRNGQTGPSGSTSQTSRRTSDESDYMAIQDARTYETAYIRDAANQSPIDPRTDLDLLQSHRMSHVAETGQLTPRVRKPDHSGEWASIADNHVSTINGVNYFNPQKTPSPPYLSANHHEEVGAASSSGYADDHATNQVRQAMPLTESYAPNAPYYPDTYEPRGPQHQYSYDEVPYEVNTDQNQQRESQVLRSVNSGFQVLKPGTFQPPTPEEVELAERRQSKKLQKKRRTSGDSRKSAFVEQV</sequence>
<keyword evidence="2" id="KW-0812">Transmembrane</keyword>
<keyword evidence="2" id="KW-1133">Transmembrane helix</keyword>
<feature type="transmembrane region" description="Helical" evidence="2">
    <location>
        <begin position="20"/>
        <end position="42"/>
    </location>
</feature>
<feature type="region of interest" description="Disordered" evidence="1">
    <location>
        <begin position="125"/>
        <end position="167"/>
    </location>
</feature>
<protein>
    <submittedName>
        <fullName evidence="3">Uncharacterized protein</fullName>
    </submittedName>
</protein>
<feature type="compositionally biased region" description="Basic and acidic residues" evidence="1">
    <location>
        <begin position="429"/>
        <end position="442"/>
    </location>
</feature>
<dbReference type="OrthoDB" id="5426165at2759"/>
<evidence type="ECO:0000256" key="1">
    <source>
        <dbReference type="SAM" id="MobiDB-lite"/>
    </source>
</evidence>
<evidence type="ECO:0000256" key="2">
    <source>
        <dbReference type="SAM" id="Phobius"/>
    </source>
</evidence>
<feature type="region of interest" description="Disordered" evidence="1">
    <location>
        <begin position="188"/>
        <end position="225"/>
    </location>
</feature>
<dbReference type="AlphaFoldDB" id="A0A6A7BL84"/>
<dbReference type="EMBL" id="MU006289">
    <property type="protein sequence ID" value="KAF2856143.1"/>
    <property type="molecule type" value="Genomic_DNA"/>
</dbReference>
<proteinExistence type="predicted"/>
<feature type="compositionally biased region" description="Low complexity" evidence="1">
    <location>
        <begin position="204"/>
        <end position="217"/>
    </location>
</feature>
<feature type="compositionally biased region" description="Low complexity" evidence="1">
    <location>
        <begin position="125"/>
        <end position="142"/>
    </location>
</feature>
<feature type="compositionally biased region" description="Basic residues" evidence="1">
    <location>
        <begin position="419"/>
        <end position="428"/>
    </location>
</feature>
<evidence type="ECO:0000313" key="3">
    <source>
        <dbReference type="EMBL" id="KAF2856143.1"/>
    </source>
</evidence>
<organism evidence="3 4">
    <name type="scientific">Plenodomus tracheiphilus IPT5</name>
    <dbReference type="NCBI Taxonomy" id="1408161"/>
    <lineage>
        <taxon>Eukaryota</taxon>
        <taxon>Fungi</taxon>
        <taxon>Dikarya</taxon>
        <taxon>Ascomycota</taxon>
        <taxon>Pezizomycotina</taxon>
        <taxon>Dothideomycetes</taxon>
        <taxon>Pleosporomycetidae</taxon>
        <taxon>Pleosporales</taxon>
        <taxon>Pleosporineae</taxon>
        <taxon>Leptosphaeriaceae</taxon>
        <taxon>Plenodomus</taxon>
    </lineage>
</organism>
<dbReference type="PANTHER" id="PTHR40623">
    <property type="entry name" value="INTEGRAL MEMBRANE PROTEIN"/>
    <property type="match status" value="1"/>
</dbReference>
<gene>
    <name evidence="3" type="ORF">T440DRAFT_99140</name>
</gene>
<evidence type="ECO:0000313" key="4">
    <source>
        <dbReference type="Proteomes" id="UP000799423"/>
    </source>
</evidence>
<dbReference type="PANTHER" id="PTHR40623:SF2">
    <property type="entry name" value="INTEGRAL MEMBRANE PROTEIN"/>
    <property type="match status" value="1"/>
</dbReference>
<reference evidence="3" key="1">
    <citation type="submission" date="2020-01" db="EMBL/GenBank/DDBJ databases">
        <authorList>
            <consortium name="DOE Joint Genome Institute"/>
            <person name="Haridas S."/>
            <person name="Albert R."/>
            <person name="Binder M."/>
            <person name="Bloem J."/>
            <person name="Labutti K."/>
            <person name="Salamov A."/>
            <person name="Andreopoulos B."/>
            <person name="Baker S.E."/>
            <person name="Barry K."/>
            <person name="Bills G."/>
            <person name="Bluhm B.H."/>
            <person name="Cannon C."/>
            <person name="Castanera R."/>
            <person name="Culley D.E."/>
            <person name="Daum C."/>
            <person name="Ezra D."/>
            <person name="Gonzalez J.B."/>
            <person name="Henrissat B."/>
            <person name="Kuo A."/>
            <person name="Liang C."/>
            <person name="Lipzen A."/>
            <person name="Lutzoni F."/>
            <person name="Magnuson J."/>
            <person name="Mondo S."/>
            <person name="Nolan M."/>
            <person name="Ohm R."/>
            <person name="Pangilinan J."/>
            <person name="Park H.-J."/>
            <person name="Ramirez L."/>
            <person name="Alfaro M."/>
            <person name="Sun H."/>
            <person name="Tritt A."/>
            <person name="Yoshinaga Y."/>
            <person name="Zwiers L.-H."/>
            <person name="Turgeon B.G."/>
            <person name="Goodwin S.B."/>
            <person name="Spatafora J.W."/>
            <person name="Crous P.W."/>
            <person name="Grigoriev I.V."/>
        </authorList>
    </citation>
    <scope>NUCLEOTIDE SEQUENCE</scope>
    <source>
        <strain evidence="3">IPT5</strain>
    </source>
</reference>
<dbReference type="Proteomes" id="UP000799423">
    <property type="component" value="Unassembled WGS sequence"/>
</dbReference>
<feature type="compositionally biased region" description="Polar residues" evidence="1">
    <location>
        <begin position="188"/>
        <end position="197"/>
    </location>
</feature>
<accession>A0A6A7BL84</accession>
<feature type="compositionally biased region" description="Low complexity" evidence="1">
    <location>
        <begin position="153"/>
        <end position="164"/>
    </location>
</feature>